<gene>
    <name evidence="5" type="primary">rimI</name>
    <name evidence="8" type="ORF">CCO03_01120</name>
</gene>
<organism evidence="8 9">
    <name type="scientific">Comamonas serinivorans</name>
    <dbReference type="NCBI Taxonomy" id="1082851"/>
    <lineage>
        <taxon>Bacteria</taxon>
        <taxon>Pseudomonadati</taxon>
        <taxon>Pseudomonadota</taxon>
        <taxon>Betaproteobacteria</taxon>
        <taxon>Burkholderiales</taxon>
        <taxon>Comamonadaceae</taxon>
        <taxon>Comamonas</taxon>
    </lineage>
</organism>
<name>A0A1Y0ET55_9BURK</name>
<dbReference type="CDD" id="cd04301">
    <property type="entry name" value="NAT_SF"/>
    <property type="match status" value="1"/>
</dbReference>
<dbReference type="RefSeq" id="WP_087283913.1">
    <property type="nucleotide sequence ID" value="NZ_CP021455.1"/>
</dbReference>
<feature type="active site" description="Proton donor" evidence="5">
    <location>
        <position position="109"/>
    </location>
</feature>
<feature type="active site" description="Proton acceptor" evidence="5">
    <location>
        <position position="97"/>
    </location>
</feature>
<dbReference type="OrthoDB" id="9796919at2"/>
<dbReference type="EMBL" id="CP021455">
    <property type="protein sequence ID" value="ARU06561.1"/>
    <property type="molecule type" value="Genomic_DNA"/>
</dbReference>
<dbReference type="InterPro" id="IPR050680">
    <property type="entry name" value="YpeA/RimI_acetyltransf"/>
</dbReference>
<dbReference type="NCBIfam" id="TIGR01575">
    <property type="entry name" value="rimI"/>
    <property type="match status" value="1"/>
</dbReference>
<comment type="subcellular location">
    <subcellularLocation>
        <location evidence="5 6">Cytoplasm</location>
    </subcellularLocation>
</comment>
<dbReference type="Pfam" id="PF00583">
    <property type="entry name" value="Acetyltransf_1"/>
    <property type="match status" value="1"/>
</dbReference>
<keyword evidence="9" id="KW-1185">Reference proteome</keyword>
<feature type="domain" description="N-acetyltransferase" evidence="7">
    <location>
        <begin position="1"/>
        <end position="142"/>
    </location>
</feature>
<dbReference type="InterPro" id="IPR000182">
    <property type="entry name" value="GNAT_dom"/>
</dbReference>
<dbReference type="HAMAP" id="MF_02210">
    <property type="entry name" value="RimI"/>
    <property type="match status" value="1"/>
</dbReference>
<dbReference type="GO" id="GO:0008999">
    <property type="term" value="F:protein-N-terminal-alanine acetyltransferase activity"/>
    <property type="evidence" value="ECO:0007669"/>
    <property type="project" value="UniProtKB-UniRule"/>
</dbReference>
<comment type="similarity">
    <text evidence="1 5 6">Belongs to the acetyltransferase family. RimI subfamily.</text>
</comment>
<dbReference type="PANTHER" id="PTHR43420">
    <property type="entry name" value="ACETYLTRANSFERASE"/>
    <property type="match status" value="1"/>
</dbReference>
<comment type="function">
    <text evidence="5 6">Acetylates the N-terminal alanine of ribosomal protein bS18.</text>
</comment>
<dbReference type="PROSITE" id="PS51186">
    <property type="entry name" value="GNAT"/>
    <property type="match status" value="1"/>
</dbReference>
<dbReference type="GO" id="GO:0005737">
    <property type="term" value="C:cytoplasm"/>
    <property type="evidence" value="ECO:0007669"/>
    <property type="project" value="UniProtKB-SubCell"/>
</dbReference>
<keyword evidence="2 5" id="KW-0963">Cytoplasm</keyword>
<evidence type="ECO:0000313" key="8">
    <source>
        <dbReference type="EMBL" id="ARU06561.1"/>
    </source>
</evidence>
<dbReference type="InterPro" id="IPR006464">
    <property type="entry name" value="AcTrfase_RimI/Ard1"/>
</dbReference>
<dbReference type="InterPro" id="IPR016181">
    <property type="entry name" value="Acyl_CoA_acyltransferase"/>
</dbReference>
<reference evidence="8 9" key="1">
    <citation type="submission" date="2017-05" db="EMBL/GenBank/DDBJ databases">
        <authorList>
            <person name="Song R."/>
            <person name="Chenine A.L."/>
            <person name="Ruprecht R.M."/>
        </authorList>
    </citation>
    <scope>NUCLEOTIDE SEQUENCE [LARGE SCALE GENOMIC DNA]</scope>
    <source>
        <strain evidence="8 9">DSM 26136</strain>
    </source>
</reference>
<evidence type="ECO:0000256" key="2">
    <source>
        <dbReference type="ARBA" id="ARBA00022490"/>
    </source>
</evidence>
<dbReference type="InterPro" id="IPR043690">
    <property type="entry name" value="RimI"/>
</dbReference>
<sequence>MTPADLPAVLAVEQAAYSHPWTTRNLQDAMGAGNLAQLLWAGEVLAGYFVAMPGVDEVHLLNITVAPALQRRGLAQLMLQMLGLWALHLDKPWVWLEVRRSNARAIAVYERHGFKQVGVRKGYYPAASGQREDAIVMTLALPAPRQEPA</sequence>
<evidence type="ECO:0000256" key="1">
    <source>
        <dbReference type="ARBA" id="ARBA00005395"/>
    </source>
</evidence>
<dbReference type="AlphaFoldDB" id="A0A1Y0ET55"/>
<evidence type="ECO:0000256" key="4">
    <source>
        <dbReference type="ARBA" id="ARBA00023315"/>
    </source>
</evidence>
<evidence type="ECO:0000256" key="3">
    <source>
        <dbReference type="ARBA" id="ARBA00022679"/>
    </source>
</evidence>
<feature type="binding site" evidence="5">
    <location>
        <position position="102"/>
    </location>
    <ligand>
        <name>acetyl-CoA</name>
        <dbReference type="ChEBI" id="CHEBI:57288"/>
    </ligand>
</feature>
<comment type="caution">
    <text evidence="5">Lacks conserved residue(s) required for the propagation of feature annotation.</text>
</comment>
<comment type="catalytic activity">
    <reaction evidence="5 6">
        <text>N-terminal L-alanyl-[ribosomal protein bS18] + acetyl-CoA = N-terminal N(alpha)-acetyl-L-alanyl-[ribosomal protein bS18] + CoA + H(+)</text>
        <dbReference type="Rhea" id="RHEA:43756"/>
        <dbReference type="Rhea" id="RHEA-COMP:10676"/>
        <dbReference type="Rhea" id="RHEA-COMP:10677"/>
        <dbReference type="ChEBI" id="CHEBI:15378"/>
        <dbReference type="ChEBI" id="CHEBI:57287"/>
        <dbReference type="ChEBI" id="CHEBI:57288"/>
        <dbReference type="ChEBI" id="CHEBI:64718"/>
        <dbReference type="ChEBI" id="CHEBI:83683"/>
        <dbReference type="EC" id="2.3.1.266"/>
    </reaction>
</comment>
<keyword evidence="3 5" id="KW-0808">Transferase</keyword>
<protein>
    <recommendedName>
        <fullName evidence="5 6">[Ribosomal protein bS18]-alanine N-acetyltransferase</fullName>
        <ecNumber evidence="5 6">2.3.1.266</ecNumber>
    </recommendedName>
</protein>
<accession>A0A1Y0ET55</accession>
<dbReference type="PANTHER" id="PTHR43420:SF44">
    <property type="entry name" value="ACETYLTRANSFERASE YPEA"/>
    <property type="match status" value="1"/>
</dbReference>
<dbReference type="EC" id="2.3.1.266" evidence="5 6"/>
<evidence type="ECO:0000256" key="6">
    <source>
        <dbReference type="RuleBase" id="RU363094"/>
    </source>
</evidence>
<dbReference type="SUPFAM" id="SSF55729">
    <property type="entry name" value="Acyl-CoA N-acyltransferases (Nat)"/>
    <property type="match status" value="1"/>
</dbReference>
<dbReference type="Proteomes" id="UP000196138">
    <property type="component" value="Chromosome"/>
</dbReference>
<evidence type="ECO:0000256" key="5">
    <source>
        <dbReference type="HAMAP-Rule" id="MF_02210"/>
    </source>
</evidence>
<evidence type="ECO:0000259" key="7">
    <source>
        <dbReference type="PROSITE" id="PS51186"/>
    </source>
</evidence>
<keyword evidence="4 5" id="KW-0012">Acyltransferase</keyword>
<evidence type="ECO:0000313" key="9">
    <source>
        <dbReference type="Proteomes" id="UP000196138"/>
    </source>
</evidence>
<proteinExistence type="inferred from homology"/>
<dbReference type="Gene3D" id="3.40.630.30">
    <property type="match status" value="1"/>
</dbReference>
<dbReference type="KEGG" id="cser:CCO03_01120"/>